<dbReference type="InterPro" id="IPR013083">
    <property type="entry name" value="Znf_RING/FYVE/PHD"/>
</dbReference>
<reference evidence="3" key="1">
    <citation type="submission" date="2021-02" db="EMBL/GenBank/DDBJ databases">
        <authorList>
            <person name="Nowell W R."/>
        </authorList>
    </citation>
    <scope>NUCLEOTIDE SEQUENCE</scope>
</reference>
<evidence type="ECO:0000256" key="1">
    <source>
        <dbReference type="SAM" id="Coils"/>
    </source>
</evidence>
<dbReference type="SUPFAM" id="SSF49599">
    <property type="entry name" value="TRAF domain-like"/>
    <property type="match status" value="1"/>
</dbReference>
<evidence type="ECO:0000313" key="3">
    <source>
        <dbReference type="EMBL" id="CAF3795983.1"/>
    </source>
</evidence>
<dbReference type="Gene3D" id="2.60.120.920">
    <property type="match status" value="1"/>
</dbReference>
<evidence type="ECO:0008006" key="5">
    <source>
        <dbReference type="Google" id="ProtNLM"/>
    </source>
</evidence>
<dbReference type="SUPFAM" id="SSF57850">
    <property type="entry name" value="RING/U-box"/>
    <property type="match status" value="1"/>
</dbReference>
<evidence type="ECO:0000313" key="2">
    <source>
        <dbReference type="EMBL" id="CAF1027559.1"/>
    </source>
</evidence>
<dbReference type="Proteomes" id="UP000682733">
    <property type="component" value="Unassembled WGS sequence"/>
</dbReference>
<dbReference type="Gene3D" id="3.30.40.10">
    <property type="entry name" value="Zinc/RING finger domain, C3HC4 (zinc finger)"/>
    <property type="match status" value="1"/>
</dbReference>
<keyword evidence="1" id="KW-0175">Coiled coil</keyword>
<evidence type="ECO:0000313" key="4">
    <source>
        <dbReference type="Proteomes" id="UP000682733"/>
    </source>
</evidence>
<dbReference type="AlphaFoldDB" id="A0A8S2J639"/>
<feature type="coiled-coil region" evidence="1">
    <location>
        <begin position="129"/>
        <end position="177"/>
    </location>
</feature>
<dbReference type="Proteomes" id="UP000677228">
    <property type="component" value="Unassembled WGS sequence"/>
</dbReference>
<dbReference type="InterPro" id="IPR043136">
    <property type="entry name" value="B30.2/SPRY_sf"/>
</dbReference>
<proteinExistence type="predicted"/>
<gene>
    <name evidence="2" type="ORF">OVA965_LOCUS15820</name>
    <name evidence="3" type="ORF">TMI583_LOCUS15831</name>
</gene>
<dbReference type="EMBL" id="CAJOBA010007216">
    <property type="protein sequence ID" value="CAF3795983.1"/>
    <property type="molecule type" value="Genomic_DNA"/>
</dbReference>
<name>A0A8S2J639_9BILA</name>
<dbReference type="EMBL" id="CAJNOK010007204">
    <property type="protein sequence ID" value="CAF1027559.1"/>
    <property type="molecule type" value="Genomic_DNA"/>
</dbReference>
<accession>A0A8S2J639</accession>
<sequence>MILWKPVTCKTCENSFCSECINQWQQIQPNKCPFTCHYEERKCIAAILKTLSKLQIKCSYIQNGCFVVTSYEALEKHEQQCDYQLKKCEGCEQELLLKDLKQHQQQCDQIDLMCSTCETIFKRKDMKNHNEVQCLKQQLKQQKDQVQQLKVEFKQEIQQLKETMDQKLKNQQDAFDQEHVKQKELHEQCLNTLEKQIKPFILPIVEKFDRVHSNTIKIEENGLLAILVDKRGHCEVRGRSLYCCGINRIKFKIEKMLNNQWISFGIISQSTQMASASYSSPSFYGWGQCTAHVYLNGSDQSNYAGYDGDIKQNDVIELIINCEAKYIQLLKNRSNKRYEIPIDSDKCLFPWQLSVNLFNINDRVRILQQTLR</sequence>
<organism evidence="3 4">
    <name type="scientific">Didymodactylos carnosus</name>
    <dbReference type="NCBI Taxonomy" id="1234261"/>
    <lineage>
        <taxon>Eukaryota</taxon>
        <taxon>Metazoa</taxon>
        <taxon>Spiralia</taxon>
        <taxon>Gnathifera</taxon>
        <taxon>Rotifera</taxon>
        <taxon>Eurotatoria</taxon>
        <taxon>Bdelloidea</taxon>
        <taxon>Philodinida</taxon>
        <taxon>Philodinidae</taxon>
        <taxon>Didymodactylos</taxon>
    </lineage>
</organism>
<protein>
    <recommendedName>
        <fullName evidence="5">TRAF-type domain-containing protein</fullName>
    </recommendedName>
</protein>
<comment type="caution">
    <text evidence="3">The sequence shown here is derived from an EMBL/GenBank/DDBJ whole genome shotgun (WGS) entry which is preliminary data.</text>
</comment>